<sequence length="617" mass="71208">MKSEQLIEGLSDYVNAHDPFAVMIDGPWGSGKTYFIKKTVIPRIHTKHKVVYFSVYGYASLASLKSDLIGNLLISSLGKQPNEVDASKDVVPFIKGTVEGIGQKLASFKALAETTEKFIIKKQLCAQKDDANPVLIIDDLERVSREIHTSDLLGFLLTNIIEPYGYRVIIVGNIQGIRDGECKEFTLTREKLVSRTFPFTYDFGNVNQEFFQNSDVDFIKDDANWLLKMINEYVQHNDNPLNLRTLEFILTTFKMIDKQFHEYWIKHSYGRLDCLQIKRSAFANLFVIATEYREGRLTRENLTVIDPLLNTDVFFFPHIKDGEKMSMAEDITIRYHDSQTLKEVIMYDSSVNEAVFNGVFRAQNFINMWMKLFDSRSHHSVLGRLANFRNLTDKHLKDLECQLIQESQASETSINNILSTINMFIFFENNGLYLCNEKYLPKFLKELKDVAANSLSDDASLYNPDYIGSMYTTLAKNTDALNQVKKILQLAEFNQHKQKTEQLVNAIFEEDNKTIRKFDQSGFYTNIFREILNSDYLPRDILTSGSKAQLLNRYLHFEYIRISNSKDFHAGEVSDISSFIIKINTFMAGSSKIEKIDRFNLKELRNTLTNILNKFEN</sequence>
<gene>
    <name evidence="2" type="ORF">FAM6012_00291</name>
</gene>
<dbReference type="InterPro" id="IPR027417">
    <property type="entry name" value="P-loop_NTPase"/>
</dbReference>
<dbReference type="InterPro" id="IPR011646">
    <property type="entry name" value="KAP_P-loop"/>
</dbReference>
<organism evidence="2 3">
    <name type="scientific">Lacticaseibacillus paracasei</name>
    <name type="common">Lactobacillus paracasei</name>
    <dbReference type="NCBI Taxonomy" id="1597"/>
    <lineage>
        <taxon>Bacteria</taxon>
        <taxon>Bacillati</taxon>
        <taxon>Bacillota</taxon>
        <taxon>Bacilli</taxon>
        <taxon>Lactobacillales</taxon>
        <taxon>Lactobacillaceae</taxon>
        <taxon>Lacticaseibacillus</taxon>
    </lineage>
</organism>
<name>A0A8B3GVU2_LACPA</name>
<dbReference type="Pfam" id="PF07693">
    <property type="entry name" value="KAP_NTPase"/>
    <property type="match status" value="1"/>
</dbReference>
<dbReference type="Proteomes" id="UP000284123">
    <property type="component" value="Unassembled WGS sequence"/>
</dbReference>
<evidence type="ECO:0000313" key="3">
    <source>
        <dbReference type="Proteomes" id="UP000284123"/>
    </source>
</evidence>
<dbReference type="SUPFAM" id="SSF52540">
    <property type="entry name" value="P-loop containing nucleoside triphosphate hydrolases"/>
    <property type="match status" value="1"/>
</dbReference>
<dbReference type="AlphaFoldDB" id="A0A8B3GVU2"/>
<evidence type="ECO:0000259" key="1">
    <source>
        <dbReference type="Pfam" id="PF07693"/>
    </source>
</evidence>
<accession>A0A8B3GVU2</accession>
<comment type="caution">
    <text evidence="2">The sequence shown here is derived from an EMBL/GenBank/DDBJ whole genome shotgun (WGS) entry which is preliminary data.</text>
</comment>
<proteinExistence type="predicted"/>
<reference evidence="2 3" key="1">
    <citation type="journal article" date="2018" name="Front. Microbiol.">
        <title>Conversion of Methionine to Cysteine in Lactobacillus paracasei Depends on the Highly Mobile cysK-ctl-cysE Gene Cluster.</title>
        <authorList>
            <person name="Wuthrich D."/>
            <person name="Irmler S."/>
            <person name="Berthoud H."/>
            <person name="Guggenbuhl B."/>
            <person name="Eugster E."/>
            <person name="Bruggmann R."/>
        </authorList>
    </citation>
    <scope>NUCLEOTIDE SEQUENCE [LARGE SCALE GENOMIC DNA]</scope>
    <source>
        <strain evidence="2 3">FAM6012</strain>
    </source>
</reference>
<dbReference type="Gene3D" id="3.40.50.300">
    <property type="entry name" value="P-loop containing nucleotide triphosphate hydrolases"/>
    <property type="match status" value="1"/>
</dbReference>
<protein>
    <submittedName>
        <fullName evidence="2">Putative P-loop ATPase</fullName>
    </submittedName>
</protein>
<dbReference type="EMBL" id="LKGI01000028">
    <property type="protein sequence ID" value="RNE33349.1"/>
    <property type="molecule type" value="Genomic_DNA"/>
</dbReference>
<feature type="domain" description="KAP NTPase" evidence="1">
    <location>
        <begin position="8"/>
        <end position="147"/>
    </location>
</feature>
<dbReference type="RefSeq" id="WP_183406877.1">
    <property type="nucleotide sequence ID" value="NZ_LKGI01000028.1"/>
</dbReference>
<evidence type="ECO:0000313" key="2">
    <source>
        <dbReference type="EMBL" id="RNE33349.1"/>
    </source>
</evidence>